<protein>
    <submittedName>
        <fullName evidence="1">Uncharacterized protein</fullName>
    </submittedName>
</protein>
<dbReference type="Proteomes" id="UP000324927">
    <property type="component" value="Unassembled WGS sequence"/>
</dbReference>
<dbReference type="AlphaFoldDB" id="A0A5A9GN18"/>
<evidence type="ECO:0000313" key="2">
    <source>
        <dbReference type="Proteomes" id="UP000324927"/>
    </source>
</evidence>
<dbReference type="EMBL" id="VTTN01000005">
    <property type="protein sequence ID" value="KAA0595773.1"/>
    <property type="molecule type" value="Genomic_DNA"/>
</dbReference>
<organism evidence="1 2">
    <name type="scientific">Azospirillum lipoferum</name>
    <dbReference type="NCBI Taxonomy" id="193"/>
    <lineage>
        <taxon>Bacteria</taxon>
        <taxon>Pseudomonadati</taxon>
        <taxon>Pseudomonadota</taxon>
        <taxon>Alphaproteobacteria</taxon>
        <taxon>Rhodospirillales</taxon>
        <taxon>Azospirillaceae</taxon>
        <taxon>Azospirillum</taxon>
    </lineage>
</organism>
<gene>
    <name evidence="1" type="ORF">FZ942_15385</name>
</gene>
<accession>A0A5A9GN18</accession>
<proteinExistence type="predicted"/>
<reference evidence="1 2" key="1">
    <citation type="submission" date="2019-08" db="EMBL/GenBank/DDBJ databases">
        <authorList>
            <person name="Grouzdev D."/>
            <person name="Tikhonova E."/>
            <person name="Kravchenko I."/>
        </authorList>
    </citation>
    <scope>NUCLEOTIDE SEQUENCE [LARGE SCALE GENOMIC DNA]</scope>
    <source>
        <strain evidence="1 2">59b</strain>
    </source>
</reference>
<sequence>MMLCELVTASDFRPAPQIAWKGVHLHGVNEDLLKGVDAGTEPDTMLLVKLSPKEPATQTTGYTRNQEAIGFWYKNAQFSFQEMPTTPLQPRDVRQGFLDLLSEISASLAKAPDLNSVRKDQAEVAFDARRNLLEIVEGTAAAGSVIPDSLMADLHAAVARMENGEPKDMEDWAGKLALDLSRFKD</sequence>
<evidence type="ECO:0000313" key="1">
    <source>
        <dbReference type="EMBL" id="KAA0595773.1"/>
    </source>
</evidence>
<dbReference type="RefSeq" id="WP_149231958.1">
    <property type="nucleotide sequence ID" value="NZ_JALJXJ010000006.1"/>
</dbReference>
<name>A0A5A9GN18_AZOLI</name>
<keyword evidence="2" id="KW-1185">Reference proteome</keyword>
<comment type="caution">
    <text evidence="1">The sequence shown here is derived from an EMBL/GenBank/DDBJ whole genome shotgun (WGS) entry which is preliminary data.</text>
</comment>